<dbReference type="Proteomes" id="UP001226574">
    <property type="component" value="Unassembled WGS sequence"/>
</dbReference>
<keyword evidence="6" id="KW-0413">Isomerase</keyword>
<protein>
    <recommendedName>
        <fullName evidence="8">DNA 3'-5' helicase</fullName>
        <ecNumber evidence="8">5.6.2.4</ecNumber>
    </recommendedName>
</protein>
<dbReference type="PANTHER" id="PTHR13710">
    <property type="entry name" value="DNA HELICASE RECQ FAMILY MEMBER"/>
    <property type="match status" value="1"/>
</dbReference>
<sequence>MSQQRALELLRQGVGSPTANFHEHQWESVDAIVNQRCRLICVQRTGWGKSSVYFISTKMMREQGHGPTIIISPLLALMRNQIESAAKYGVALGTVNSSQSREQNDVNKAQFLVGNLDALIIAPEQLANQEFIDNVIIPSNPGFFVIDEAHCISDWGHDFRPDYRRISRVLGNIADTPVLATTATATERVVRDVVEQLHVEGQQVYLLRGQLTRESIHLQNIHLDKRSKRLAWLAHTIPQIEGTGIVYATTINDAFLVAAWLRSCGIAAEGYAGRIPGLIGAESAIKREQLEQQLLNNEIKVLVSTSALGMGFDKGDLAFVIHYQSAGSVVSYYQQVGRAGRSINDAYGVLLSGDEDEEIQNYFIREAFPKEELVRDLLALLEEDSCDGLKKADLEAQLNFAPMKIEAALKFLLAEYPTPIVKEGSLYKRTINNYSLPTDMIQRLSNRKTSEWQEIQSYLISDRCLMQVLAAALDDSLAAPCGKCANCDPDSAFDATYPEELGQRAVEFLGNTMIDIPPKKQVGNGHAQAAARFPVYDFPFRLGALEHEPGAALCHWGEAGWGEIAAAGKRDHVFDPKLADACVKMINERWQPNPMPTWVTYVPSQNYPNLVKDFAELVAQKLGLECVEAVVKVEETLPQKRMENSDFRCKNLDGAFAVQNVREGESVLLIDDASDSGWTFAVIAALLRREASGPVFPMAVMSTKSN</sequence>
<reference evidence="11 12" key="1">
    <citation type="submission" date="2023-08" db="EMBL/GenBank/DDBJ databases">
        <title>Pseudoalteromonas haloplanktis LL1 genome.</title>
        <authorList>
            <person name="Wu S."/>
        </authorList>
    </citation>
    <scope>NUCLEOTIDE SEQUENCE [LARGE SCALE GENOMIC DNA]</scope>
    <source>
        <strain evidence="11 12">LL1</strain>
    </source>
</reference>
<dbReference type="InterPro" id="IPR029057">
    <property type="entry name" value="PRTase-like"/>
</dbReference>
<evidence type="ECO:0000256" key="4">
    <source>
        <dbReference type="ARBA" id="ARBA00022840"/>
    </source>
</evidence>
<dbReference type="Gene3D" id="3.40.50.300">
    <property type="entry name" value="P-loop containing nucleotide triphosphate hydrolases"/>
    <property type="match status" value="2"/>
</dbReference>
<keyword evidence="5" id="KW-0238">DNA-binding</keyword>
<dbReference type="InterPro" id="IPR001650">
    <property type="entry name" value="Helicase_C-like"/>
</dbReference>
<dbReference type="InterPro" id="IPR027417">
    <property type="entry name" value="P-loop_NTPase"/>
</dbReference>
<comment type="catalytic activity">
    <reaction evidence="7">
        <text>Couples ATP hydrolysis with the unwinding of duplex DNA by translocating in the 3'-5' direction.</text>
        <dbReference type="EC" id="5.6.2.4"/>
    </reaction>
</comment>
<organism evidence="11 12">
    <name type="scientific">Pseudoalteromonas haloplanktis</name>
    <name type="common">Alteromonas haloplanktis</name>
    <dbReference type="NCBI Taxonomy" id="228"/>
    <lineage>
        <taxon>Bacteria</taxon>
        <taxon>Pseudomonadati</taxon>
        <taxon>Pseudomonadota</taxon>
        <taxon>Gammaproteobacteria</taxon>
        <taxon>Alteromonadales</taxon>
        <taxon>Pseudoalteromonadaceae</taxon>
        <taxon>Pseudoalteromonas</taxon>
    </lineage>
</organism>
<dbReference type="SMART" id="SM00490">
    <property type="entry name" value="HELICc"/>
    <property type="match status" value="1"/>
</dbReference>
<evidence type="ECO:0000256" key="7">
    <source>
        <dbReference type="ARBA" id="ARBA00034617"/>
    </source>
</evidence>
<dbReference type="SUPFAM" id="SSF52540">
    <property type="entry name" value="P-loop containing nucleoside triphosphate hydrolases"/>
    <property type="match status" value="1"/>
</dbReference>
<comment type="similarity">
    <text evidence="1">Belongs to the helicase family. RecQ subfamily.</text>
</comment>
<evidence type="ECO:0000256" key="1">
    <source>
        <dbReference type="ARBA" id="ARBA00005446"/>
    </source>
</evidence>
<evidence type="ECO:0000259" key="10">
    <source>
        <dbReference type="PROSITE" id="PS51194"/>
    </source>
</evidence>
<keyword evidence="12" id="KW-1185">Reference proteome</keyword>
<name>A0ABU1BAC9_PSEHA</name>
<proteinExistence type="inferred from homology"/>
<dbReference type="SUPFAM" id="SSF53271">
    <property type="entry name" value="PRTase-like"/>
    <property type="match status" value="1"/>
</dbReference>
<dbReference type="InterPro" id="IPR011545">
    <property type="entry name" value="DEAD/DEAH_box_helicase_dom"/>
</dbReference>
<feature type="domain" description="Helicase ATP-binding" evidence="9">
    <location>
        <begin position="30"/>
        <end position="203"/>
    </location>
</feature>
<keyword evidence="11" id="KW-0347">Helicase</keyword>
<feature type="domain" description="Helicase C-terminal" evidence="10">
    <location>
        <begin position="232"/>
        <end position="381"/>
    </location>
</feature>
<dbReference type="InterPro" id="IPR002464">
    <property type="entry name" value="DNA/RNA_helicase_DEAH_CS"/>
</dbReference>
<dbReference type="Gene3D" id="3.40.50.2020">
    <property type="match status" value="1"/>
</dbReference>
<dbReference type="RefSeq" id="WP_309038343.1">
    <property type="nucleotide sequence ID" value="NZ_JAVIFY010000002.1"/>
</dbReference>
<gene>
    <name evidence="11" type="ORF">RC083_02605</name>
</gene>
<keyword evidence="2" id="KW-0547">Nucleotide-binding</keyword>
<evidence type="ECO:0000256" key="6">
    <source>
        <dbReference type="ARBA" id="ARBA00023235"/>
    </source>
</evidence>
<dbReference type="SMART" id="SM00487">
    <property type="entry name" value="DEXDc"/>
    <property type="match status" value="1"/>
</dbReference>
<dbReference type="PROSITE" id="PS00690">
    <property type="entry name" value="DEAH_ATP_HELICASE"/>
    <property type="match status" value="1"/>
</dbReference>
<evidence type="ECO:0000256" key="3">
    <source>
        <dbReference type="ARBA" id="ARBA00022801"/>
    </source>
</evidence>
<evidence type="ECO:0000313" key="11">
    <source>
        <dbReference type="EMBL" id="MDQ9090479.1"/>
    </source>
</evidence>
<dbReference type="Pfam" id="PF00271">
    <property type="entry name" value="Helicase_C"/>
    <property type="match status" value="1"/>
</dbReference>
<evidence type="ECO:0000256" key="8">
    <source>
        <dbReference type="ARBA" id="ARBA00034808"/>
    </source>
</evidence>
<keyword evidence="3" id="KW-0378">Hydrolase</keyword>
<dbReference type="GO" id="GO:0004386">
    <property type="term" value="F:helicase activity"/>
    <property type="evidence" value="ECO:0007669"/>
    <property type="project" value="UniProtKB-KW"/>
</dbReference>
<dbReference type="InterPro" id="IPR014001">
    <property type="entry name" value="Helicase_ATP-bd"/>
</dbReference>
<evidence type="ECO:0000259" key="9">
    <source>
        <dbReference type="PROSITE" id="PS51192"/>
    </source>
</evidence>
<keyword evidence="4" id="KW-0067">ATP-binding</keyword>
<accession>A0ABU1BAC9</accession>
<dbReference type="EC" id="5.6.2.4" evidence="8"/>
<dbReference type="PROSITE" id="PS51192">
    <property type="entry name" value="HELICASE_ATP_BIND_1"/>
    <property type="match status" value="1"/>
</dbReference>
<dbReference type="Pfam" id="PF00270">
    <property type="entry name" value="DEAD"/>
    <property type="match status" value="1"/>
</dbReference>
<comment type="caution">
    <text evidence="11">The sequence shown here is derived from an EMBL/GenBank/DDBJ whole genome shotgun (WGS) entry which is preliminary data.</text>
</comment>
<dbReference type="EMBL" id="JAVIFY010000002">
    <property type="protein sequence ID" value="MDQ9090479.1"/>
    <property type="molecule type" value="Genomic_DNA"/>
</dbReference>
<evidence type="ECO:0000256" key="5">
    <source>
        <dbReference type="ARBA" id="ARBA00023125"/>
    </source>
</evidence>
<dbReference type="PROSITE" id="PS51194">
    <property type="entry name" value="HELICASE_CTER"/>
    <property type="match status" value="1"/>
</dbReference>
<dbReference type="CDD" id="cd06223">
    <property type="entry name" value="PRTases_typeI"/>
    <property type="match status" value="1"/>
</dbReference>
<evidence type="ECO:0000256" key="2">
    <source>
        <dbReference type="ARBA" id="ARBA00022741"/>
    </source>
</evidence>
<evidence type="ECO:0000313" key="12">
    <source>
        <dbReference type="Proteomes" id="UP001226574"/>
    </source>
</evidence>
<dbReference type="InterPro" id="IPR000836">
    <property type="entry name" value="PRTase_dom"/>
</dbReference>
<dbReference type="PANTHER" id="PTHR13710:SF105">
    <property type="entry name" value="ATP-DEPENDENT DNA HELICASE Q1"/>
    <property type="match status" value="1"/>
</dbReference>